<dbReference type="SUPFAM" id="SSF52540">
    <property type="entry name" value="P-loop containing nucleoside triphosphate hydrolases"/>
    <property type="match status" value="1"/>
</dbReference>
<dbReference type="InterPro" id="IPR003593">
    <property type="entry name" value="AAA+_ATPase"/>
</dbReference>
<dbReference type="EMBL" id="CP016545">
    <property type="protein sequence ID" value="ANU07251.1"/>
    <property type="molecule type" value="Genomic_DNA"/>
</dbReference>
<dbReference type="GO" id="GO:0005524">
    <property type="term" value="F:ATP binding"/>
    <property type="evidence" value="ECO:0007669"/>
    <property type="project" value="UniProtKB-KW"/>
</dbReference>
<evidence type="ECO:0000313" key="7">
    <source>
        <dbReference type="Proteomes" id="UP000092698"/>
    </source>
</evidence>
<sequence>MTLTCENLGKSFGRKKVLDGLDATFGPGLNLLTGPSGAGKSTLLRILATADKPSRGTVMWKGEKLPGAKRKLRRVLGYSPQAIDWPEELTAREFGLHMAALKGLELKAADAQLAGILERLGLLPDIDNPIATFSGGMRRRLVVAQSLLGQPEMIALDEPTAELDAESIARVHDLLFERAGDTVIVMTTHLAMELEPRAAQNLRIDGAATPA</sequence>
<dbReference type="OrthoDB" id="9802264at2"/>
<dbReference type="PROSITE" id="PS00211">
    <property type="entry name" value="ABC_TRANSPORTER_1"/>
    <property type="match status" value="1"/>
</dbReference>
<evidence type="ECO:0000256" key="4">
    <source>
        <dbReference type="ARBA" id="ARBA00022840"/>
    </source>
</evidence>
<comment type="similarity">
    <text evidence="1">Belongs to the ABC transporter superfamily.</text>
</comment>
<dbReference type="PROSITE" id="PS50893">
    <property type="entry name" value="ABC_TRANSPORTER_2"/>
    <property type="match status" value="1"/>
</dbReference>
<dbReference type="EC" id="3.6.3.-" evidence="6"/>
<accession>A0A1C7D7E7</accession>
<evidence type="ECO:0000259" key="5">
    <source>
        <dbReference type="PROSITE" id="PS50893"/>
    </source>
</evidence>
<gene>
    <name evidence="6" type="primary">yxlF_1</name>
    <name evidence="6" type="ORF">A6F65_00941</name>
</gene>
<keyword evidence="4 6" id="KW-0067">ATP-binding</keyword>
<protein>
    <submittedName>
        <fullName evidence="6">Putative ABC transporter ATP-binding protein YxlF</fullName>
        <ecNumber evidence="6">3.6.3.-</ecNumber>
    </submittedName>
</protein>
<dbReference type="SMART" id="SM00382">
    <property type="entry name" value="AAA"/>
    <property type="match status" value="1"/>
</dbReference>
<dbReference type="KEGG" id="anh:A6F65_00941"/>
<keyword evidence="2" id="KW-0813">Transport</keyword>
<dbReference type="STRING" id="645517.A6F65_00941"/>
<dbReference type="Gene3D" id="3.40.50.300">
    <property type="entry name" value="P-loop containing nucleotide triphosphate hydrolases"/>
    <property type="match status" value="1"/>
</dbReference>
<dbReference type="InterPro" id="IPR003439">
    <property type="entry name" value="ABC_transporter-like_ATP-bd"/>
</dbReference>
<proteinExistence type="inferred from homology"/>
<organism evidence="6 7">
    <name type="scientific">Paraurantiacibacter namhicola</name>
    <dbReference type="NCBI Taxonomy" id="645517"/>
    <lineage>
        <taxon>Bacteria</taxon>
        <taxon>Pseudomonadati</taxon>
        <taxon>Pseudomonadota</taxon>
        <taxon>Alphaproteobacteria</taxon>
        <taxon>Sphingomonadales</taxon>
        <taxon>Erythrobacteraceae</taxon>
        <taxon>Paraurantiacibacter</taxon>
    </lineage>
</organism>
<evidence type="ECO:0000313" key="6">
    <source>
        <dbReference type="EMBL" id="ANU07251.1"/>
    </source>
</evidence>
<dbReference type="Proteomes" id="UP000092698">
    <property type="component" value="Chromosome"/>
</dbReference>
<keyword evidence="6" id="KW-0378">Hydrolase</keyword>
<dbReference type="Pfam" id="PF00005">
    <property type="entry name" value="ABC_tran"/>
    <property type="match status" value="1"/>
</dbReference>
<dbReference type="PANTHER" id="PTHR43335:SF2">
    <property type="entry name" value="ABC TRANSPORTER, ATP-BINDING PROTEIN"/>
    <property type="match status" value="1"/>
</dbReference>
<keyword evidence="3" id="KW-0547">Nucleotide-binding</keyword>
<name>A0A1C7D7E7_9SPHN</name>
<evidence type="ECO:0000256" key="2">
    <source>
        <dbReference type="ARBA" id="ARBA00022448"/>
    </source>
</evidence>
<dbReference type="AlphaFoldDB" id="A0A1C7D7E7"/>
<dbReference type="PANTHER" id="PTHR43335">
    <property type="entry name" value="ABC TRANSPORTER, ATP-BINDING PROTEIN"/>
    <property type="match status" value="1"/>
</dbReference>
<dbReference type="RefSeq" id="WP_067786374.1">
    <property type="nucleotide sequence ID" value="NZ_CP016545.1"/>
</dbReference>
<evidence type="ECO:0000256" key="1">
    <source>
        <dbReference type="ARBA" id="ARBA00005417"/>
    </source>
</evidence>
<dbReference type="GO" id="GO:0016887">
    <property type="term" value="F:ATP hydrolysis activity"/>
    <property type="evidence" value="ECO:0007669"/>
    <property type="project" value="InterPro"/>
</dbReference>
<evidence type="ECO:0000256" key="3">
    <source>
        <dbReference type="ARBA" id="ARBA00022741"/>
    </source>
</evidence>
<keyword evidence="7" id="KW-1185">Reference proteome</keyword>
<feature type="domain" description="ABC transporter" evidence="5">
    <location>
        <begin position="3"/>
        <end position="211"/>
    </location>
</feature>
<dbReference type="InterPro" id="IPR027417">
    <property type="entry name" value="P-loop_NTPase"/>
</dbReference>
<dbReference type="InterPro" id="IPR017871">
    <property type="entry name" value="ABC_transporter-like_CS"/>
</dbReference>
<reference evidence="6 7" key="1">
    <citation type="submission" date="2016-07" db="EMBL/GenBank/DDBJ databases">
        <title>Complete genome sequence of Altererythrobacter namhicola JCM 16345T, containing esterase-encoding genes.</title>
        <authorList>
            <person name="Cheng H."/>
            <person name="Wu Y.-H."/>
            <person name="Jian S.-L."/>
            <person name="Huo Y.-Y."/>
            <person name="Wang C.-S."/>
            <person name="Xu X.-W."/>
        </authorList>
    </citation>
    <scope>NUCLEOTIDE SEQUENCE [LARGE SCALE GENOMIC DNA]</scope>
    <source>
        <strain evidence="6 7">JCM 16345</strain>
    </source>
</reference>